<dbReference type="GeneID" id="41363498"/>
<dbReference type="AlphaFoldDB" id="Q1CYW7"/>
<dbReference type="EnsemblBacteria" id="ABF86789">
    <property type="protein sequence ID" value="ABF86789"/>
    <property type="gene ID" value="MXAN_6279"/>
</dbReference>
<evidence type="ECO:0000256" key="1">
    <source>
        <dbReference type="SAM" id="MobiDB-lite"/>
    </source>
</evidence>
<dbReference type="RefSeq" id="WP_011556217.1">
    <property type="nucleotide sequence ID" value="NC_008095.1"/>
</dbReference>
<name>Q1CYW7_MYXXD</name>
<evidence type="ECO:0000256" key="2">
    <source>
        <dbReference type="SAM" id="SignalP"/>
    </source>
</evidence>
<sequence length="224" mass="24795">MNSIARAVLASSMFAASSAFAQDVEMNIHADDIGMPSTSISVEGMSPDGNAAGVNMEIRGGGARMEVNVSGTGTPPPSGRHERRERREYREEVAPRETPVRHVRHHSEPAFRDCGTNQDPGCTMQRNGHFAMDAETFHGFMQSLKSTRNELTREDMVEKVMTRAFLTAKQFGLVLDLFQNEITRLDVAKTAAPRVVNPQHALGFSSKWRNSISADEYVEIITEQ</sequence>
<keyword evidence="4" id="KW-1185">Reference proteome</keyword>
<dbReference type="HOGENOM" id="CLU_1288246_0_0_7"/>
<keyword evidence="2" id="KW-0732">Signal</keyword>
<gene>
    <name evidence="3" type="ordered locus">MXAN_6279</name>
</gene>
<feature type="compositionally biased region" description="Basic and acidic residues" evidence="1">
    <location>
        <begin position="79"/>
        <end position="101"/>
    </location>
</feature>
<feature type="region of interest" description="Disordered" evidence="1">
    <location>
        <begin position="65"/>
        <end position="101"/>
    </location>
</feature>
<dbReference type="OrthoDB" id="5525562at2"/>
<accession>Q1CYW7</accession>
<evidence type="ECO:0008006" key="5">
    <source>
        <dbReference type="Google" id="ProtNLM"/>
    </source>
</evidence>
<feature type="signal peptide" evidence="2">
    <location>
        <begin position="1"/>
        <end position="21"/>
    </location>
</feature>
<evidence type="ECO:0000313" key="3">
    <source>
        <dbReference type="EMBL" id="ABF86789.1"/>
    </source>
</evidence>
<dbReference type="Proteomes" id="UP000002402">
    <property type="component" value="Chromosome"/>
</dbReference>
<proteinExistence type="predicted"/>
<feature type="chain" id="PRO_5004187911" description="DUF4476 domain-containing protein" evidence="2">
    <location>
        <begin position="22"/>
        <end position="224"/>
    </location>
</feature>
<dbReference type="EMBL" id="CP000113">
    <property type="protein sequence ID" value="ABF86789.1"/>
    <property type="molecule type" value="Genomic_DNA"/>
</dbReference>
<reference evidence="3 4" key="1">
    <citation type="journal article" date="2006" name="Proc. Natl. Acad. Sci. U.S.A.">
        <title>Evolution of sensory complexity recorded in a myxobacterial genome.</title>
        <authorList>
            <person name="Goldman B.S."/>
            <person name="Nierman W.C."/>
            <person name="Kaiser D."/>
            <person name="Slater S.C."/>
            <person name="Durkin A.S."/>
            <person name="Eisen J.A."/>
            <person name="Ronning C.M."/>
            <person name="Barbazuk W.B."/>
            <person name="Blanchard M."/>
            <person name="Field C."/>
            <person name="Halling C."/>
            <person name="Hinkle G."/>
            <person name="Iartchuk O."/>
            <person name="Kim H.S."/>
            <person name="Mackenzie C."/>
            <person name="Madupu R."/>
            <person name="Miller N."/>
            <person name="Shvartsbeyn A."/>
            <person name="Sullivan S.A."/>
            <person name="Vaudin M."/>
            <person name="Wiegand R."/>
            <person name="Kaplan H.B."/>
        </authorList>
    </citation>
    <scope>NUCLEOTIDE SEQUENCE [LARGE SCALE GENOMIC DNA]</scope>
    <source>
        <strain evidence="4">DK1622</strain>
    </source>
</reference>
<dbReference type="KEGG" id="mxa:MXAN_6279"/>
<evidence type="ECO:0000313" key="4">
    <source>
        <dbReference type="Proteomes" id="UP000002402"/>
    </source>
</evidence>
<organism evidence="3 4">
    <name type="scientific">Myxococcus xanthus (strain DK1622)</name>
    <dbReference type="NCBI Taxonomy" id="246197"/>
    <lineage>
        <taxon>Bacteria</taxon>
        <taxon>Pseudomonadati</taxon>
        <taxon>Myxococcota</taxon>
        <taxon>Myxococcia</taxon>
        <taxon>Myxococcales</taxon>
        <taxon>Cystobacterineae</taxon>
        <taxon>Myxococcaceae</taxon>
        <taxon>Myxococcus</taxon>
    </lineage>
</organism>
<protein>
    <recommendedName>
        <fullName evidence="5">DUF4476 domain-containing protein</fullName>
    </recommendedName>
</protein>